<dbReference type="AlphaFoldDB" id="A0ABD3ME10"/>
<dbReference type="InterPro" id="IPR023214">
    <property type="entry name" value="HAD_sf"/>
</dbReference>
<dbReference type="Gene3D" id="3.40.50.1000">
    <property type="entry name" value="HAD superfamily/HAD-like"/>
    <property type="match status" value="1"/>
</dbReference>
<dbReference type="InterPro" id="IPR016965">
    <property type="entry name" value="Pase_PHOSPHO-typ"/>
</dbReference>
<feature type="active site" description="Proton donor" evidence="1">
    <location>
        <position position="46"/>
    </location>
</feature>
<feature type="region of interest" description="Disordered" evidence="4">
    <location>
        <begin position="272"/>
        <end position="294"/>
    </location>
</feature>
<organism evidence="5 6">
    <name type="scientific">Discostella pseudostelligera</name>
    <dbReference type="NCBI Taxonomy" id="259834"/>
    <lineage>
        <taxon>Eukaryota</taxon>
        <taxon>Sar</taxon>
        <taxon>Stramenopiles</taxon>
        <taxon>Ochrophyta</taxon>
        <taxon>Bacillariophyta</taxon>
        <taxon>Coscinodiscophyceae</taxon>
        <taxon>Thalassiosirophycidae</taxon>
        <taxon>Stephanodiscales</taxon>
        <taxon>Stephanodiscaceae</taxon>
        <taxon>Discostella</taxon>
    </lineage>
</organism>
<feature type="binding site" evidence="3">
    <location>
        <position position="46"/>
    </location>
    <ligand>
        <name>Mg(2+)</name>
        <dbReference type="ChEBI" id="CHEBI:18420"/>
    </ligand>
</feature>
<dbReference type="PANTHER" id="PTHR20889">
    <property type="entry name" value="PHOSPHATASE, ORPHAN 1, 2"/>
    <property type="match status" value="1"/>
</dbReference>
<keyword evidence="3" id="KW-0479">Metal-binding</keyword>
<evidence type="ECO:0000256" key="3">
    <source>
        <dbReference type="PIRSR" id="PIRSR031051-3"/>
    </source>
</evidence>
<accession>A0ABD3ME10</accession>
<dbReference type="EMBL" id="JALLBG020000171">
    <property type="protein sequence ID" value="KAL3760844.1"/>
    <property type="molecule type" value="Genomic_DNA"/>
</dbReference>
<dbReference type="SUPFAM" id="SSF56784">
    <property type="entry name" value="HAD-like"/>
    <property type="match status" value="1"/>
</dbReference>
<protein>
    <submittedName>
        <fullName evidence="5">Uncharacterized protein</fullName>
    </submittedName>
</protein>
<dbReference type="InterPro" id="IPR036412">
    <property type="entry name" value="HAD-like_sf"/>
</dbReference>
<evidence type="ECO:0000313" key="5">
    <source>
        <dbReference type="EMBL" id="KAL3760844.1"/>
    </source>
</evidence>
<gene>
    <name evidence="5" type="ORF">ACHAWU_007910</name>
</gene>
<comment type="caution">
    <text evidence="5">The sequence shown here is derived from an EMBL/GenBank/DDBJ whole genome shotgun (WGS) entry which is preliminary data.</text>
</comment>
<dbReference type="PIRSF" id="PIRSF031051">
    <property type="entry name" value="PyrdxlP_Pase_PHOSPHO2"/>
    <property type="match status" value="1"/>
</dbReference>
<evidence type="ECO:0000256" key="4">
    <source>
        <dbReference type="SAM" id="MobiDB-lite"/>
    </source>
</evidence>
<feature type="binding site" evidence="2">
    <location>
        <position position="55"/>
    </location>
    <ligand>
        <name>substrate</name>
    </ligand>
</feature>
<feature type="active site" description="Nucleophile" evidence="1">
    <location>
        <position position="44"/>
    </location>
</feature>
<keyword evidence="3" id="KW-0460">Magnesium</keyword>
<dbReference type="Pfam" id="PF06888">
    <property type="entry name" value="Put_Phosphatase"/>
    <property type="match status" value="1"/>
</dbReference>
<evidence type="ECO:0000256" key="2">
    <source>
        <dbReference type="PIRSR" id="PIRSR031051-2"/>
    </source>
</evidence>
<sequence>MTVSSPLQNADKVPLHDDTDSHNKFGNDSTFHSLPLVDTLFVWDFDWTIVNCNSDEYVPASFLGVDVSTQRLRKMIHRYGPTKWHDCVASLINSCMEEQGCSMQDICNVAASMPYLANVRGSLLDVNENRVHSCGQAIISDGNTVFIREFLKANSMEHFFTHGIETNIGEWNIAYNLSNNDETENPTTTTSHQPLFSVVHQSLKYGGHSCKSCPPNLCKSQVLLHILSRMGEVTKDNRPRIVYIGDGENDACPAIHVLREGDVLLARVGRKPMNPNSRVGEQMDDDDDDATVTTTTTTTTRSDFGIIATIERRQKDRLIPRCSISTWSTGTELRSRVRDLLK</sequence>
<dbReference type="PANTHER" id="PTHR20889:SF12">
    <property type="entry name" value="LP01149P"/>
    <property type="match status" value="1"/>
</dbReference>
<evidence type="ECO:0000313" key="6">
    <source>
        <dbReference type="Proteomes" id="UP001530293"/>
    </source>
</evidence>
<reference evidence="5 6" key="1">
    <citation type="submission" date="2024-10" db="EMBL/GenBank/DDBJ databases">
        <title>Updated reference genomes for cyclostephanoid diatoms.</title>
        <authorList>
            <person name="Roberts W.R."/>
            <person name="Alverson A.J."/>
        </authorList>
    </citation>
    <scope>NUCLEOTIDE SEQUENCE [LARGE SCALE GENOMIC DNA]</scope>
    <source>
        <strain evidence="5 6">AJA232-27</strain>
    </source>
</reference>
<comment type="cofactor">
    <cofactor evidence="3">
        <name>Mg(2+)</name>
        <dbReference type="ChEBI" id="CHEBI:18420"/>
    </cofactor>
</comment>
<feature type="binding site" evidence="2">
    <location>
        <position position="141"/>
    </location>
    <ligand>
        <name>substrate</name>
    </ligand>
</feature>
<evidence type="ECO:0000256" key="1">
    <source>
        <dbReference type="PIRSR" id="PIRSR031051-1"/>
    </source>
</evidence>
<keyword evidence="6" id="KW-1185">Reference proteome</keyword>
<feature type="binding site" evidence="3">
    <location>
        <position position="44"/>
    </location>
    <ligand>
        <name>Mg(2+)</name>
        <dbReference type="ChEBI" id="CHEBI:18420"/>
    </ligand>
</feature>
<proteinExistence type="predicted"/>
<dbReference type="Proteomes" id="UP001530293">
    <property type="component" value="Unassembled WGS sequence"/>
</dbReference>
<name>A0ABD3ME10_9STRA</name>
<feature type="binding site" evidence="3">
    <location>
        <position position="246"/>
    </location>
    <ligand>
        <name>Mg(2+)</name>
        <dbReference type="ChEBI" id="CHEBI:18420"/>
    </ligand>
</feature>
<feature type="region of interest" description="Disordered" evidence="4">
    <location>
        <begin position="1"/>
        <end position="20"/>
    </location>
</feature>